<keyword evidence="2" id="KW-1185">Reference proteome</keyword>
<feature type="non-terminal residue" evidence="1">
    <location>
        <position position="72"/>
    </location>
</feature>
<dbReference type="Proteomes" id="UP001233999">
    <property type="component" value="Unassembled WGS sequence"/>
</dbReference>
<name>A0AAD8E501_DIPPU</name>
<evidence type="ECO:0000313" key="1">
    <source>
        <dbReference type="EMBL" id="KAJ9577016.1"/>
    </source>
</evidence>
<gene>
    <name evidence="1" type="ORF">L9F63_006399</name>
</gene>
<organism evidence="1 2">
    <name type="scientific">Diploptera punctata</name>
    <name type="common">Pacific beetle cockroach</name>
    <dbReference type="NCBI Taxonomy" id="6984"/>
    <lineage>
        <taxon>Eukaryota</taxon>
        <taxon>Metazoa</taxon>
        <taxon>Ecdysozoa</taxon>
        <taxon>Arthropoda</taxon>
        <taxon>Hexapoda</taxon>
        <taxon>Insecta</taxon>
        <taxon>Pterygota</taxon>
        <taxon>Neoptera</taxon>
        <taxon>Polyneoptera</taxon>
        <taxon>Dictyoptera</taxon>
        <taxon>Blattodea</taxon>
        <taxon>Blaberoidea</taxon>
        <taxon>Blaberidae</taxon>
        <taxon>Diplopterinae</taxon>
        <taxon>Diploptera</taxon>
    </lineage>
</organism>
<reference evidence="1" key="2">
    <citation type="submission" date="2023-05" db="EMBL/GenBank/DDBJ databases">
        <authorList>
            <person name="Fouks B."/>
        </authorList>
    </citation>
    <scope>NUCLEOTIDE SEQUENCE</scope>
    <source>
        <strain evidence="1">Stay&amp;Tobe</strain>
        <tissue evidence="1">Testes</tissue>
    </source>
</reference>
<sequence length="72" mass="8269">PFRGVVDQHNYGETFVKSSKSIFYKAKRRVSKIRKLPCGLLLTPNNDHIMRIHLCISSRLGNLDLISQMLNV</sequence>
<reference evidence="1" key="1">
    <citation type="journal article" date="2023" name="IScience">
        <title>Live-bearing cockroach genome reveals convergent evolutionary mechanisms linked to viviparity in insects and beyond.</title>
        <authorList>
            <person name="Fouks B."/>
            <person name="Harrison M.C."/>
            <person name="Mikhailova A.A."/>
            <person name="Marchal E."/>
            <person name="English S."/>
            <person name="Carruthers M."/>
            <person name="Jennings E.C."/>
            <person name="Chiamaka E.L."/>
            <person name="Frigard R.A."/>
            <person name="Pippel M."/>
            <person name="Attardo G.M."/>
            <person name="Benoit J.B."/>
            <person name="Bornberg-Bauer E."/>
            <person name="Tobe S.S."/>
        </authorList>
    </citation>
    <scope>NUCLEOTIDE SEQUENCE</scope>
    <source>
        <strain evidence="1">Stay&amp;Tobe</strain>
    </source>
</reference>
<dbReference type="EMBL" id="JASPKZ010009380">
    <property type="protein sequence ID" value="KAJ9577016.1"/>
    <property type="molecule type" value="Genomic_DNA"/>
</dbReference>
<evidence type="ECO:0000313" key="2">
    <source>
        <dbReference type="Proteomes" id="UP001233999"/>
    </source>
</evidence>
<proteinExistence type="predicted"/>
<accession>A0AAD8E501</accession>
<comment type="caution">
    <text evidence="1">The sequence shown here is derived from an EMBL/GenBank/DDBJ whole genome shotgun (WGS) entry which is preliminary data.</text>
</comment>
<feature type="non-terminal residue" evidence="1">
    <location>
        <position position="1"/>
    </location>
</feature>
<protein>
    <submittedName>
        <fullName evidence="1">Uncharacterized protein</fullName>
    </submittedName>
</protein>
<dbReference type="AlphaFoldDB" id="A0AAD8E501"/>